<dbReference type="InterPro" id="IPR015422">
    <property type="entry name" value="PyrdxlP-dep_Trfase_small"/>
</dbReference>
<feature type="compositionally biased region" description="Basic and acidic residues" evidence="4">
    <location>
        <begin position="15"/>
        <end position="25"/>
    </location>
</feature>
<protein>
    <submittedName>
        <fullName evidence="6">Beta-eliminating lyase-related protein</fullName>
    </submittedName>
</protein>
<dbReference type="InterPro" id="IPR015421">
    <property type="entry name" value="PyrdxlP-dep_Trfase_major"/>
</dbReference>
<dbReference type="RefSeq" id="WP_345288402.1">
    <property type="nucleotide sequence ID" value="NZ_BAABAJ010000037.1"/>
</dbReference>
<dbReference type="Pfam" id="PF01212">
    <property type="entry name" value="Beta_elim_lyase"/>
    <property type="match status" value="1"/>
</dbReference>
<keyword evidence="7" id="KW-1185">Reference proteome</keyword>
<proteinExistence type="inferred from homology"/>
<keyword evidence="3" id="KW-0663">Pyridoxal phosphate</keyword>
<dbReference type="PANTHER" id="PTHR48097:SF9">
    <property type="entry name" value="L-THREONINE ALDOLASE"/>
    <property type="match status" value="1"/>
</dbReference>
<feature type="domain" description="Aromatic amino acid beta-eliminating lyase/threonine aldolase" evidence="5">
    <location>
        <begin position="104"/>
        <end position="334"/>
    </location>
</feature>
<dbReference type="SUPFAM" id="SSF53383">
    <property type="entry name" value="PLP-dependent transferases"/>
    <property type="match status" value="1"/>
</dbReference>
<sequence length="447" mass="48074">MDVRGEGMDGTKAVDGVEDRGDPGGRDGAAGPAAPDAPEHPGGPDGLAGLDEETARLYRAKVWGGARRKLWESPTDATLAERLRDLADWTDASAHQGAVVDTYGDGVVEVLERRVAAALGHPAAVFFPTGTMAQQVALRCWAGRTGNPVVALHPLAHPEVHEDDALGTVAGLRTVHPTDAPRLPTAQEVRDHPEPFGTLMLELPLREAGFVLPTWEELTDVVAAARERDAVVHFDGARLWECPTRLGRGLDEIAGLADSVYVSFYKSLGGLSGAALAGPEDLVEEARVWRHRYGGLVFQQYPAALAALRGLDTELPRLPAYVAHARVVADAVREALTQAGAGWFRVHPEEPDTHQFQVWLPYPADVLTAAALAQTEATGTALFRRWFTPGAGGPPGVAFTELTVTGPGLEWTAQDVRAAVRDFLTRVRAWAGRGREVREGRRFGRPR</sequence>
<organism evidence="6 7">
    <name type="scientific">Streptomyces gulbargensis</name>
    <dbReference type="NCBI Taxonomy" id="364901"/>
    <lineage>
        <taxon>Bacteria</taxon>
        <taxon>Bacillati</taxon>
        <taxon>Actinomycetota</taxon>
        <taxon>Actinomycetes</taxon>
        <taxon>Kitasatosporales</taxon>
        <taxon>Streptomycetaceae</taxon>
        <taxon>Streptomyces</taxon>
    </lineage>
</organism>
<feature type="region of interest" description="Disordered" evidence="4">
    <location>
        <begin position="1"/>
        <end position="49"/>
    </location>
</feature>
<evidence type="ECO:0000256" key="4">
    <source>
        <dbReference type="SAM" id="MobiDB-lite"/>
    </source>
</evidence>
<comment type="caution">
    <text evidence="6">The sequence shown here is derived from an EMBL/GenBank/DDBJ whole genome shotgun (WGS) entry which is preliminary data.</text>
</comment>
<dbReference type="Gene3D" id="3.90.1150.10">
    <property type="entry name" value="Aspartate Aminotransferase, domain 1"/>
    <property type="match status" value="1"/>
</dbReference>
<comment type="similarity">
    <text evidence="2">Belongs to the threonine aldolase family.</text>
</comment>
<evidence type="ECO:0000313" key="7">
    <source>
        <dbReference type="Proteomes" id="UP001501000"/>
    </source>
</evidence>
<dbReference type="EMBL" id="BAABAJ010000037">
    <property type="protein sequence ID" value="GAA3943434.1"/>
    <property type="molecule type" value="Genomic_DNA"/>
</dbReference>
<dbReference type="Gene3D" id="3.40.640.10">
    <property type="entry name" value="Type I PLP-dependent aspartate aminotransferase-like (Major domain)"/>
    <property type="match status" value="1"/>
</dbReference>
<dbReference type="InterPro" id="IPR001597">
    <property type="entry name" value="ArAA_b-elim_lyase/Thr_aldolase"/>
</dbReference>
<dbReference type="GO" id="GO:0016829">
    <property type="term" value="F:lyase activity"/>
    <property type="evidence" value="ECO:0007669"/>
    <property type="project" value="UniProtKB-KW"/>
</dbReference>
<evidence type="ECO:0000259" key="5">
    <source>
        <dbReference type="Pfam" id="PF01212"/>
    </source>
</evidence>
<evidence type="ECO:0000313" key="6">
    <source>
        <dbReference type="EMBL" id="GAA3943434.1"/>
    </source>
</evidence>
<evidence type="ECO:0000256" key="3">
    <source>
        <dbReference type="ARBA" id="ARBA00022898"/>
    </source>
</evidence>
<evidence type="ECO:0000256" key="1">
    <source>
        <dbReference type="ARBA" id="ARBA00001933"/>
    </source>
</evidence>
<dbReference type="PANTHER" id="PTHR48097">
    <property type="entry name" value="L-THREONINE ALDOLASE-RELATED"/>
    <property type="match status" value="1"/>
</dbReference>
<accession>A0ABP7NCV3</accession>
<keyword evidence="6" id="KW-0456">Lyase</keyword>
<evidence type="ECO:0000256" key="2">
    <source>
        <dbReference type="ARBA" id="ARBA00006966"/>
    </source>
</evidence>
<dbReference type="InterPro" id="IPR015424">
    <property type="entry name" value="PyrdxlP-dep_Trfase"/>
</dbReference>
<name>A0ABP7NCV3_9ACTN</name>
<gene>
    <name evidence="6" type="ORF">GCM10022244_58980</name>
</gene>
<reference evidence="7" key="1">
    <citation type="journal article" date="2019" name="Int. J. Syst. Evol. Microbiol.">
        <title>The Global Catalogue of Microorganisms (GCM) 10K type strain sequencing project: providing services to taxonomists for standard genome sequencing and annotation.</title>
        <authorList>
            <consortium name="The Broad Institute Genomics Platform"/>
            <consortium name="The Broad Institute Genome Sequencing Center for Infectious Disease"/>
            <person name="Wu L."/>
            <person name="Ma J."/>
        </authorList>
    </citation>
    <scope>NUCLEOTIDE SEQUENCE [LARGE SCALE GENOMIC DNA]</scope>
    <source>
        <strain evidence="7">JCM 16956</strain>
    </source>
</reference>
<comment type="cofactor">
    <cofactor evidence="1">
        <name>pyridoxal 5'-phosphate</name>
        <dbReference type="ChEBI" id="CHEBI:597326"/>
    </cofactor>
</comment>
<dbReference type="Proteomes" id="UP001501000">
    <property type="component" value="Unassembled WGS sequence"/>
</dbReference>